<dbReference type="Gene3D" id="3.30.559.10">
    <property type="entry name" value="Chloramphenicol acetyltransferase-like domain"/>
    <property type="match status" value="1"/>
</dbReference>
<dbReference type="PANTHER" id="PTHR22589">
    <property type="entry name" value="CARNITINE O-ACYLTRANSFERASE"/>
    <property type="match status" value="1"/>
</dbReference>
<reference evidence="5 6" key="1">
    <citation type="submission" date="2024-03" db="EMBL/GenBank/DDBJ databases">
        <title>Genome-scale model development and genomic sequencing of the oleaginous clade Lipomyces.</title>
        <authorList>
            <consortium name="Lawrence Berkeley National Laboratory"/>
            <person name="Czajka J.J."/>
            <person name="Han Y."/>
            <person name="Kim J."/>
            <person name="Mondo S.J."/>
            <person name="Hofstad B.A."/>
            <person name="Robles A."/>
            <person name="Haridas S."/>
            <person name="Riley R."/>
            <person name="LaButti K."/>
            <person name="Pangilinan J."/>
            <person name="Andreopoulos W."/>
            <person name="Lipzen A."/>
            <person name="Yan J."/>
            <person name="Wang M."/>
            <person name="Ng V."/>
            <person name="Grigoriev I.V."/>
            <person name="Spatafora J.W."/>
            <person name="Magnuson J.K."/>
            <person name="Baker S.E."/>
            <person name="Pomraning K.R."/>
        </authorList>
    </citation>
    <scope>NUCLEOTIDE SEQUENCE [LARGE SCALE GENOMIC DNA]</scope>
    <source>
        <strain evidence="5 6">Phaff 52-87</strain>
    </source>
</reference>
<dbReference type="InterPro" id="IPR023213">
    <property type="entry name" value="CAT-like_dom_sf"/>
</dbReference>
<dbReference type="GeneID" id="90038088"/>
<evidence type="ECO:0000256" key="2">
    <source>
        <dbReference type="ARBA" id="ARBA00022679"/>
    </source>
</evidence>
<comment type="similarity">
    <text evidence="1">Belongs to the carnitine/choline acetyltransferase family.</text>
</comment>
<keyword evidence="2" id="KW-0808">Transferase</keyword>
<accession>A0ABR1F6N1</accession>
<proteinExistence type="inferred from homology"/>
<dbReference type="InterPro" id="IPR039551">
    <property type="entry name" value="Cho/carn_acyl_trans"/>
</dbReference>
<feature type="domain" description="Choline/carnitine acyltransferase" evidence="4">
    <location>
        <begin position="53"/>
        <end position="606"/>
    </location>
</feature>
<protein>
    <submittedName>
        <fullName evidence="5">Acyltransferase ChoActase/COT/CPT</fullName>
    </submittedName>
</protein>
<evidence type="ECO:0000256" key="3">
    <source>
        <dbReference type="ARBA" id="ARBA00023315"/>
    </source>
</evidence>
<evidence type="ECO:0000256" key="1">
    <source>
        <dbReference type="ARBA" id="ARBA00005232"/>
    </source>
</evidence>
<dbReference type="EMBL" id="JBBJBU010000005">
    <property type="protein sequence ID" value="KAK7205506.1"/>
    <property type="molecule type" value="Genomic_DNA"/>
</dbReference>
<comment type="caution">
    <text evidence="5">The sequence shown here is derived from an EMBL/GenBank/DDBJ whole genome shotgun (WGS) entry which is preliminary data.</text>
</comment>
<evidence type="ECO:0000259" key="4">
    <source>
        <dbReference type="Pfam" id="PF00755"/>
    </source>
</evidence>
<gene>
    <name evidence="5" type="ORF">BZA70DRAFT_278292</name>
</gene>
<name>A0ABR1F6N1_9ASCO</name>
<dbReference type="SUPFAM" id="SSF52777">
    <property type="entry name" value="CoA-dependent acyltransferases"/>
    <property type="match status" value="2"/>
</dbReference>
<keyword evidence="3 5" id="KW-0012">Acyltransferase</keyword>
<dbReference type="Gene3D" id="3.30.559.70">
    <property type="entry name" value="Choline/Carnitine o-acyltransferase, domain 2"/>
    <property type="match status" value="1"/>
</dbReference>
<dbReference type="InterPro" id="IPR042231">
    <property type="entry name" value="Cho/carn_acyl_trans_2"/>
</dbReference>
<evidence type="ECO:0000313" key="6">
    <source>
        <dbReference type="Proteomes" id="UP001498771"/>
    </source>
</evidence>
<dbReference type="Pfam" id="PF00755">
    <property type="entry name" value="Carn_acyltransf"/>
    <property type="match status" value="1"/>
</dbReference>
<evidence type="ECO:0000313" key="5">
    <source>
        <dbReference type="EMBL" id="KAK7205506.1"/>
    </source>
</evidence>
<dbReference type="InterPro" id="IPR000542">
    <property type="entry name" value="Carn_acyl_trans"/>
</dbReference>
<organism evidence="5 6">
    <name type="scientific">Myxozyma melibiosi</name>
    <dbReference type="NCBI Taxonomy" id="54550"/>
    <lineage>
        <taxon>Eukaryota</taxon>
        <taxon>Fungi</taxon>
        <taxon>Dikarya</taxon>
        <taxon>Ascomycota</taxon>
        <taxon>Saccharomycotina</taxon>
        <taxon>Lipomycetes</taxon>
        <taxon>Lipomycetales</taxon>
        <taxon>Lipomycetaceae</taxon>
        <taxon>Myxozyma</taxon>
    </lineage>
</organism>
<keyword evidence="6" id="KW-1185">Reference proteome</keyword>
<dbReference type="PANTHER" id="PTHR22589:SF103">
    <property type="entry name" value="CARNITINE O-ACETYL-TRANSFERASE, ISOFORM A-RELATED"/>
    <property type="match status" value="1"/>
</dbReference>
<dbReference type="RefSeq" id="XP_064768539.1">
    <property type="nucleotide sequence ID" value="XM_064912576.1"/>
</dbReference>
<dbReference type="Proteomes" id="UP001498771">
    <property type="component" value="Unassembled WGS sequence"/>
</dbReference>
<sequence>MSKTKTQTIARPFSSSRLSLNAAASAPKPDEHVYVEDWSAGKMLRFQESLPKLPVPPLELSAQRYLKSVSHLVPKDQLEKTTEIVKKFISSSGEGPELQKKLVAKASDPKVKNWVYDWWNSAAYMAYRDPVVPYVSYFYGHKDDSRYASPEAKAAAISTAVLSFKTLVDTKQLEPDFMRKKPMCMDSFKWMFNASRVAAPGEDYSVKFSPENPEHQTILVIRKNRLYILPHEVDGKQLTTAELEIQFAKIIKDADAKGPGAAIGALSSANRDDGAVYREHLISAGPNNKALLEKMESSSFVVALDDAAPDSHTERAHQFWHGDGQNRFYDKPCQFIVCDNKVSGFMGEHSMMDGTPTCTLNDYVCDVLVQNKVDHGAPASAARALADPQELEFDVSEQLAADIEASKKAFTEVIGLHELDVNAYQKYGKEQVKKFKVSPDAWVQLSFQLAYYRKYGYVRPTYESATTRQYQLGRTEVCRSCTPEAFAFVNAMEDASVDNAKKIALARAATNAHAAYINSATQGFGCDRHFFGLKNLVDKSKPTPEFFTDPTFGFSSTWIMSTSQLSSEYFNAYGWSQVTDEGYGIAYMINKNSLQFNVVSKKKDSPGMANQIGKALDDMAALFSTELPVKAKL</sequence>
<dbReference type="GO" id="GO:0016746">
    <property type="term" value="F:acyltransferase activity"/>
    <property type="evidence" value="ECO:0007669"/>
    <property type="project" value="UniProtKB-KW"/>
</dbReference>